<evidence type="ECO:0000313" key="3">
    <source>
        <dbReference type="Proteomes" id="UP001461498"/>
    </source>
</evidence>
<protein>
    <submittedName>
        <fullName evidence="2">Uncharacterized protein</fullName>
    </submittedName>
</protein>
<reference evidence="2 3" key="1">
    <citation type="submission" date="2022-12" db="EMBL/GenBank/DDBJ databases">
        <title>Chromosome-level genome assembly of true bugs.</title>
        <authorList>
            <person name="Ma L."/>
            <person name="Li H."/>
        </authorList>
    </citation>
    <scope>NUCLEOTIDE SEQUENCE [LARGE SCALE GENOMIC DNA]</scope>
    <source>
        <strain evidence="2">Lab_2022b</strain>
    </source>
</reference>
<accession>A0AAW1CVD3</accession>
<dbReference type="AlphaFoldDB" id="A0AAW1CVD3"/>
<dbReference type="EMBL" id="JAPXFL010000010">
    <property type="protein sequence ID" value="KAK9500808.1"/>
    <property type="molecule type" value="Genomic_DNA"/>
</dbReference>
<keyword evidence="3" id="KW-1185">Reference proteome</keyword>
<keyword evidence="1" id="KW-0175">Coiled coil</keyword>
<comment type="caution">
    <text evidence="2">The sequence shown here is derived from an EMBL/GenBank/DDBJ whole genome shotgun (WGS) entry which is preliminary data.</text>
</comment>
<sequence>MAHTNSIKKSLQDLQSSIKRAELQIDTLTEKVDMIMKLNSNRKGKKYVKELFDAIEELEQEALKLSKLEDDLKKSEDEHKEIIGKLYQKVDDNLKELMNLSPKDYF</sequence>
<dbReference type="Proteomes" id="UP001461498">
    <property type="component" value="Unassembled WGS sequence"/>
</dbReference>
<feature type="coiled-coil region" evidence="1">
    <location>
        <begin position="4"/>
        <end position="85"/>
    </location>
</feature>
<organism evidence="2 3">
    <name type="scientific">Rhynocoris fuscipes</name>
    <dbReference type="NCBI Taxonomy" id="488301"/>
    <lineage>
        <taxon>Eukaryota</taxon>
        <taxon>Metazoa</taxon>
        <taxon>Ecdysozoa</taxon>
        <taxon>Arthropoda</taxon>
        <taxon>Hexapoda</taxon>
        <taxon>Insecta</taxon>
        <taxon>Pterygota</taxon>
        <taxon>Neoptera</taxon>
        <taxon>Paraneoptera</taxon>
        <taxon>Hemiptera</taxon>
        <taxon>Heteroptera</taxon>
        <taxon>Panheteroptera</taxon>
        <taxon>Cimicomorpha</taxon>
        <taxon>Reduviidae</taxon>
        <taxon>Harpactorinae</taxon>
        <taxon>Harpactorini</taxon>
        <taxon>Rhynocoris</taxon>
    </lineage>
</organism>
<name>A0AAW1CVD3_9HEMI</name>
<evidence type="ECO:0000256" key="1">
    <source>
        <dbReference type="SAM" id="Coils"/>
    </source>
</evidence>
<gene>
    <name evidence="2" type="ORF">O3M35_002001</name>
</gene>
<proteinExistence type="predicted"/>
<evidence type="ECO:0000313" key="2">
    <source>
        <dbReference type="EMBL" id="KAK9500808.1"/>
    </source>
</evidence>